<dbReference type="EMBL" id="JAWWNJ010000122">
    <property type="protein sequence ID" value="KAK6988527.1"/>
    <property type="molecule type" value="Genomic_DNA"/>
</dbReference>
<evidence type="ECO:0000313" key="2">
    <source>
        <dbReference type="EMBL" id="KAK6988527.1"/>
    </source>
</evidence>
<evidence type="ECO:0000313" key="3">
    <source>
        <dbReference type="Proteomes" id="UP001362999"/>
    </source>
</evidence>
<feature type="region of interest" description="Disordered" evidence="1">
    <location>
        <begin position="73"/>
        <end position="94"/>
    </location>
</feature>
<dbReference type="AlphaFoldDB" id="A0AAV9ZQD4"/>
<reference evidence="2 3" key="1">
    <citation type="journal article" date="2024" name="J Genomics">
        <title>Draft genome sequencing and assembly of Favolaschia claudopus CIRM-BRFM 2984 isolated from oak limbs.</title>
        <authorList>
            <person name="Navarro D."/>
            <person name="Drula E."/>
            <person name="Chaduli D."/>
            <person name="Cazenave R."/>
            <person name="Ahrendt S."/>
            <person name="Wang J."/>
            <person name="Lipzen A."/>
            <person name="Daum C."/>
            <person name="Barry K."/>
            <person name="Grigoriev I.V."/>
            <person name="Favel A."/>
            <person name="Rosso M.N."/>
            <person name="Martin F."/>
        </authorList>
    </citation>
    <scope>NUCLEOTIDE SEQUENCE [LARGE SCALE GENOMIC DNA]</scope>
    <source>
        <strain evidence="2 3">CIRM-BRFM 2984</strain>
    </source>
</reference>
<keyword evidence="3" id="KW-1185">Reference proteome</keyword>
<gene>
    <name evidence="2" type="ORF">R3P38DRAFT_2804571</name>
</gene>
<protein>
    <submittedName>
        <fullName evidence="2">Uncharacterized protein</fullName>
    </submittedName>
</protein>
<sequence length="161" mass="16852">MTPFEVVSAKLGSFGALVVIARIKSGNLVLPGARTYNILAEEDTPPTYEALEPLPPYIEVAGTVDQDICSASGTCTQPTQQRGREVGRQTSSPMPMHRAHVAAPAACALPERIMSSSLRTNGPVPRTNIASLKPIAGFGSVENVRNVTACLHGSALAALSD</sequence>
<comment type="caution">
    <text evidence="2">The sequence shown here is derived from an EMBL/GenBank/DDBJ whole genome shotgun (WGS) entry which is preliminary data.</text>
</comment>
<evidence type="ECO:0000256" key="1">
    <source>
        <dbReference type="SAM" id="MobiDB-lite"/>
    </source>
</evidence>
<proteinExistence type="predicted"/>
<dbReference type="Proteomes" id="UP001362999">
    <property type="component" value="Unassembled WGS sequence"/>
</dbReference>
<name>A0AAV9ZQD4_9AGAR</name>
<organism evidence="2 3">
    <name type="scientific">Favolaschia claudopus</name>
    <dbReference type="NCBI Taxonomy" id="2862362"/>
    <lineage>
        <taxon>Eukaryota</taxon>
        <taxon>Fungi</taxon>
        <taxon>Dikarya</taxon>
        <taxon>Basidiomycota</taxon>
        <taxon>Agaricomycotina</taxon>
        <taxon>Agaricomycetes</taxon>
        <taxon>Agaricomycetidae</taxon>
        <taxon>Agaricales</taxon>
        <taxon>Marasmiineae</taxon>
        <taxon>Mycenaceae</taxon>
        <taxon>Favolaschia</taxon>
    </lineage>
</organism>
<accession>A0AAV9ZQD4</accession>